<accession>A0A1A9EXP8</accession>
<dbReference type="InterPro" id="IPR014408">
    <property type="entry name" value="dGMP_Pdiesterase_EAL/HD-GYP"/>
</dbReference>
<organism evidence="2 3">
    <name type="scientific">Marinobacterium aestuarii</name>
    <dbReference type="NCBI Taxonomy" id="1821621"/>
    <lineage>
        <taxon>Bacteria</taxon>
        <taxon>Pseudomonadati</taxon>
        <taxon>Pseudomonadota</taxon>
        <taxon>Gammaproteobacteria</taxon>
        <taxon>Oceanospirillales</taxon>
        <taxon>Oceanospirillaceae</taxon>
        <taxon>Marinobacterium</taxon>
    </lineage>
</organism>
<dbReference type="PIRSF" id="PIRSF003180">
    <property type="entry name" value="DiGMPpdiest_YuxH"/>
    <property type="match status" value="1"/>
</dbReference>
<evidence type="ECO:0000313" key="2">
    <source>
        <dbReference type="EMBL" id="ANG62696.1"/>
    </source>
</evidence>
<dbReference type="SUPFAM" id="SSF141868">
    <property type="entry name" value="EAL domain-like"/>
    <property type="match status" value="1"/>
</dbReference>
<dbReference type="STRING" id="1821621.A8C75_09505"/>
<dbReference type="PANTHER" id="PTHR33525:SF4">
    <property type="entry name" value="CYCLIC DI-GMP PHOSPHODIESTERASE CDGJ"/>
    <property type="match status" value="1"/>
</dbReference>
<dbReference type="Pfam" id="PF08668">
    <property type="entry name" value="HDOD"/>
    <property type="match status" value="1"/>
</dbReference>
<dbReference type="EMBL" id="CP015839">
    <property type="protein sequence ID" value="ANG62696.1"/>
    <property type="molecule type" value="Genomic_DNA"/>
</dbReference>
<protein>
    <submittedName>
        <fullName evidence="2">Diguanylate phosphodiesterase</fullName>
    </submittedName>
</protein>
<dbReference type="InterPro" id="IPR052340">
    <property type="entry name" value="RNase_Y/CdgJ"/>
</dbReference>
<reference evidence="3" key="1">
    <citation type="submission" date="2016-05" db="EMBL/GenBank/DDBJ databases">
        <authorList>
            <person name="Baek K."/>
            <person name="Yang S.-J."/>
        </authorList>
    </citation>
    <scope>NUCLEOTIDE SEQUENCE [LARGE SCALE GENOMIC DNA]</scope>
    <source>
        <strain evidence="3">ST58-10</strain>
    </source>
</reference>
<name>A0A1A9EXP8_9GAMM</name>
<reference evidence="2 3" key="2">
    <citation type="journal article" date="2018" name="Int. J. Syst. Evol. Microbiol.">
        <title>Marinobacterium aestuarii sp. nov., a benzene-degrading marine bacterium isolated from estuary sediment.</title>
        <authorList>
            <person name="Bae S.S."/>
            <person name="Jung J."/>
            <person name="Chung D."/>
            <person name="Baek K."/>
        </authorList>
    </citation>
    <scope>NUCLEOTIDE SEQUENCE [LARGE SCALE GENOMIC DNA]</scope>
    <source>
        <strain evidence="2 3">ST58-10</strain>
    </source>
</reference>
<dbReference type="PROSITE" id="PS51833">
    <property type="entry name" value="HDOD"/>
    <property type="match status" value="1"/>
</dbReference>
<feature type="domain" description="HDOD" evidence="1">
    <location>
        <begin position="206"/>
        <end position="391"/>
    </location>
</feature>
<dbReference type="OrthoDB" id="9804751at2"/>
<dbReference type="PANTHER" id="PTHR33525">
    <property type="match status" value="1"/>
</dbReference>
<dbReference type="Gene3D" id="1.10.3210.10">
    <property type="entry name" value="Hypothetical protein af1432"/>
    <property type="match status" value="1"/>
</dbReference>
<sequence>MDRTPDDQCLLVARQPIFDQHQKVVAYELLYRPDDEGTGATRLEGSAPNGEIILNIYTSISDAGSVRRVPAFVPVSRELLLSGYFPDLPSKQVVIELQPGTEPDQDYERAALKLVKDGYRLALCNFNYSPKHDNLLRAAQIVKLDVRLFGEDQLDQQMSLMAPFKVAFLGEGIDSFEQLERCIDMGFKLYQGGFLSKPKLVQERRVSAQQFTLLQLIQELQKPATTPSKLEALIIRDPVLTFKLLRIVNSAAYALVRKVESVAQAVVLLGLEQVKKWATLISMSANKDKPEELSRVLLIRGRMCELVAITQNLPSPTSYFMAGMMSGLHAMLDIQQESMLAQVPLGDDVKTAIRGGEGPIGDVLKNVINYENGDWDRLPVDFNSAAYDWAYRASLQWAQESMQAMHED</sequence>
<dbReference type="Proteomes" id="UP000078070">
    <property type="component" value="Chromosome"/>
</dbReference>
<evidence type="ECO:0000259" key="1">
    <source>
        <dbReference type="PROSITE" id="PS51833"/>
    </source>
</evidence>
<dbReference type="KEGG" id="mars:A8C75_09505"/>
<dbReference type="InterPro" id="IPR013976">
    <property type="entry name" value="HDOD"/>
</dbReference>
<dbReference type="InterPro" id="IPR035919">
    <property type="entry name" value="EAL_sf"/>
</dbReference>
<keyword evidence="3" id="KW-1185">Reference proteome</keyword>
<dbReference type="Gene3D" id="3.20.20.450">
    <property type="entry name" value="EAL domain"/>
    <property type="match status" value="1"/>
</dbReference>
<dbReference type="AlphaFoldDB" id="A0A1A9EXP8"/>
<gene>
    <name evidence="2" type="ORF">A8C75_09505</name>
</gene>
<dbReference type="RefSeq" id="WP_067381236.1">
    <property type="nucleotide sequence ID" value="NZ_CP015839.1"/>
</dbReference>
<evidence type="ECO:0000313" key="3">
    <source>
        <dbReference type="Proteomes" id="UP000078070"/>
    </source>
</evidence>
<dbReference type="SUPFAM" id="SSF109604">
    <property type="entry name" value="HD-domain/PDEase-like"/>
    <property type="match status" value="1"/>
</dbReference>
<proteinExistence type="predicted"/>